<dbReference type="Gene3D" id="3.40.50.2300">
    <property type="match status" value="1"/>
</dbReference>
<dbReference type="InterPro" id="IPR052893">
    <property type="entry name" value="TCS_response_regulator"/>
</dbReference>
<dbReference type="STRING" id="178356.SAMN05216269_102169"/>
<organism evidence="3 4">
    <name type="scientific">Flavobacterium xinjiangense</name>
    <dbReference type="NCBI Taxonomy" id="178356"/>
    <lineage>
        <taxon>Bacteria</taxon>
        <taxon>Pseudomonadati</taxon>
        <taxon>Bacteroidota</taxon>
        <taxon>Flavobacteriia</taxon>
        <taxon>Flavobacteriales</taxon>
        <taxon>Flavobacteriaceae</taxon>
        <taxon>Flavobacterium</taxon>
    </lineage>
</organism>
<dbReference type="CDD" id="cd17557">
    <property type="entry name" value="REC_Rcp-like"/>
    <property type="match status" value="1"/>
</dbReference>
<dbReference type="Pfam" id="PF00072">
    <property type="entry name" value="Response_reg"/>
    <property type="match status" value="1"/>
</dbReference>
<reference evidence="4" key="1">
    <citation type="submission" date="2016-11" db="EMBL/GenBank/DDBJ databases">
        <authorList>
            <person name="Varghese N."/>
            <person name="Submissions S."/>
        </authorList>
    </citation>
    <scope>NUCLEOTIDE SEQUENCE [LARGE SCALE GENOMIC DNA]</scope>
    <source>
        <strain evidence="4">CGMCC 1.2749</strain>
    </source>
</reference>
<evidence type="ECO:0000313" key="4">
    <source>
        <dbReference type="Proteomes" id="UP000184092"/>
    </source>
</evidence>
<evidence type="ECO:0000256" key="1">
    <source>
        <dbReference type="PROSITE-ProRule" id="PRU00169"/>
    </source>
</evidence>
<proteinExistence type="predicted"/>
<feature type="domain" description="Response regulatory" evidence="2">
    <location>
        <begin position="6"/>
        <end position="126"/>
    </location>
</feature>
<gene>
    <name evidence="3" type="ORF">SAMN05216269_102169</name>
</gene>
<dbReference type="AlphaFoldDB" id="A0A1M7FJZ3"/>
<protein>
    <submittedName>
        <fullName evidence="3">Response regulator receiver domain-containing protein</fullName>
    </submittedName>
</protein>
<dbReference type="OrthoDB" id="7631574at2"/>
<keyword evidence="4" id="KW-1185">Reference proteome</keyword>
<dbReference type="PANTHER" id="PTHR44520">
    <property type="entry name" value="RESPONSE REGULATOR RCP1-RELATED"/>
    <property type="match status" value="1"/>
</dbReference>
<evidence type="ECO:0000313" key="3">
    <source>
        <dbReference type="EMBL" id="SHM03957.1"/>
    </source>
</evidence>
<dbReference type="PANTHER" id="PTHR44520:SF2">
    <property type="entry name" value="RESPONSE REGULATOR RCP1"/>
    <property type="match status" value="1"/>
</dbReference>
<dbReference type="RefSeq" id="WP_073205259.1">
    <property type="nucleotide sequence ID" value="NZ_FRCL01000002.1"/>
</dbReference>
<dbReference type="GO" id="GO:0000160">
    <property type="term" value="P:phosphorelay signal transduction system"/>
    <property type="evidence" value="ECO:0007669"/>
    <property type="project" value="InterPro"/>
</dbReference>
<feature type="modified residue" description="4-aspartylphosphate" evidence="1">
    <location>
        <position position="59"/>
    </location>
</feature>
<keyword evidence="1" id="KW-0597">Phosphoprotein</keyword>
<dbReference type="InterPro" id="IPR001789">
    <property type="entry name" value="Sig_transdc_resp-reg_receiver"/>
</dbReference>
<accession>A0A1M7FJZ3</accession>
<dbReference type="EMBL" id="FRCL01000002">
    <property type="protein sequence ID" value="SHM03957.1"/>
    <property type="molecule type" value="Genomic_DNA"/>
</dbReference>
<sequence>MSKSLNILLIEDDAIEVMKFNRVLSTLNVKHKIVEANNGEEALTILKVKEVIPDIIILDLNMPKINGIEFLTILKADEYLKYIPAIILTTSNNRKDVLECYRIGIAGYLLKPLKYDDYIDRIKRLIEYWSCNELITQ</sequence>
<evidence type="ECO:0000259" key="2">
    <source>
        <dbReference type="PROSITE" id="PS50110"/>
    </source>
</evidence>
<dbReference type="PROSITE" id="PS50110">
    <property type="entry name" value="RESPONSE_REGULATORY"/>
    <property type="match status" value="1"/>
</dbReference>
<name>A0A1M7FJZ3_9FLAO</name>
<dbReference type="SUPFAM" id="SSF52172">
    <property type="entry name" value="CheY-like"/>
    <property type="match status" value="1"/>
</dbReference>
<dbReference type="Proteomes" id="UP000184092">
    <property type="component" value="Unassembled WGS sequence"/>
</dbReference>
<dbReference type="InterPro" id="IPR011006">
    <property type="entry name" value="CheY-like_superfamily"/>
</dbReference>
<dbReference type="SMART" id="SM00448">
    <property type="entry name" value="REC"/>
    <property type="match status" value="1"/>
</dbReference>